<evidence type="ECO:0000256" key="8">
    <source>
        <dbReference type="ARBA" id="ARBA00022723"/>
    </source>
</evidence>
<dbReference type="EMBL" id="BKCF01000004">
    <property type="protein sequence ID" value="GEQ86604.1"/>
    <property type="molecule type" value="Genomic_DNA"/>
</dbReference>
<dbReference type="PANTHER" id="PTHR11533">
    <property type="entry name" value="PROTEASE M1 ZINC METALLOPROTEASE"/>
    <property type="match status" value="1"/>
</dbReference>
<keyword evidence="11" id="KW-0482">Metalloprotease</keyword>
<dbReference type="Gene3D" id="2.60.40.1730">
    <property type="entry name" value="tricorn interacting facor f3 domain"/>
    <property type="match status" value="1"/>
</dbReference>
<feature type="domain" description="Aminopeptidase N-like N-terminal" evidence="13">
    <location>
        <begin position="2"/>
        <end position="152"/>
    </location>
</feature>
<reference evidence="14 15" key="1">
    <citation type="submission" date="2019-08" db="EMBL/GenBank/DDBJ databases">
        <title>Ulvibacter marinistellae sp. nov., isolated from a starfish, Patiria pectinifera.</title>
        <authorList>
            <person name="Kawano K."/>
            <person name="Ushijima N."/>
            <person name="Kihara M."/>
            <person name="Itoh H."/>
        </authorList>
    </citation>
    <scope>NUCLEOTIDE SEQUENCE [LARGE SCALE GENOMIC DNA]</scope>
    <source>
        <strain evidence="14 15">KK4</strain>
    </source>
</reference>
<evidence type="ECO:0000256" key="10">
    <source>
        <dbReference type="ARBA" id="ARBA00022833"/>
    </source>
</evidence>
<evidence type="ECO:0000256" key="9">
    <source>
        <dbReference type="ARBA" id="ARBA00022801"/>
    </source>
</evidence>
<dbReference type="SUPFAM" id="SSF48371">
    <property type="entry name" value="ARM repeat"/>
    <property type="match status" value="1"/>
</dbReference>
<accession>A0A5J4FZI1</accession>
<comment type="similarity">
    <text evidence="3">Belongs to the peptidase M1 family.</text>
</comment>
<dbReference type="InterPro" id="IPR027268">
    <property type="entry name" value="Peptidase_M4/M1_CTD_sf"/>
</dbReference>
<dbReference type="AlphaFoldDB" id="A0A5J4FZI1"/>
<comment type="catalytic activity">
    <reaction evidence="1">
        <text>Release of an N-terminal amino acid, Xaa-|-Yaa- from a peptide, amide or arylamide. Xaa is preferably Ala, but may be most amino acids including Pro (slow action). When a terminal hydrophobic residue is followed by a prolyl residue, the two may be released as an intact Xaa-Pro dipeptide.</text>
        <dbReference type="EC" id="3.4.11.2"/>
    </reaction>
</comment>
<sequence>MPNASEMSVNGDVFVSFTILKDIDKVYLDAINMERPDAKDGDTKIYYTDDKIIFHNNFKAGNTYEVNFQYVAKPKKALYFTGDHIWTQGQGKNTSHWLPSIDDMNDKIEFDLKYVVPETQTILSNGILVDIIRKDNFKEYFFDMENPMSSYLVAFAMGDYNKTTVVSASGIPIELYYRPNDSAIVKTTYKHTKTIFDYLENEIDVPYPWQNYKQVPVRDFLYAGMENTSCTIFSESFVVDEIGINDRDYTNVNAHELAHQWFGNLVTETSGTHHWLQEGFATYYALLAEREIYGDDYYYWKLLQSANSLQEVSEAGKGQSLLDPKASSLTFYEKGAWALHILRERIGDTAFKNTIKQYLEEHAFKNVETDNFLNMVKRNTTITIDNWEKDWLQQTAFQANQAYESLLASPFIKEYFELSSLRPVAIAEKKIPLTTALTFNNEYLGQEAVFQLTAEPVEKVIPYLKKAFESNNLMTRQAIAISYEGAIPNVLKADFESLLNDESYVTIEAALLLLRKALPNQMPKYLDKTKGIVGFQDKNVRQIWLVLAMLTEGYQKQNAANFTSELNNYTSNNYSFEIREKAFEYVNYLGIFDDTSLASLVNASTHHYWRFRDSARTLLTEVLKEEKYSNKVKEIYSQFSDTEKEYLERIGFKASEK</sequence>
<evidence type="ECO:0000256" key="1">
    <source>
        <dbReference type="ARBA" id="ARBA00000098"/>
    </source>
</evidence>
<dbReference type="InterPro" id="IPR050344">
    <property type="entry name" value="Peptidase_M1_aminopeptidases"/>
</dbReference>
<keyword evidence="15" id="KW-1185">Reference proteome</keyword>
<gene>
    <name evidence="14" type="ORF">ULMS_21120</name>
</gene>
<keyword evidence="6 14" id="KW-0031">Aminopeptidase</keyword>
<dbReference type="SUPFAM" id="SSF55486">
    <property type="entry name" value="Metalloproteases ('zincins'), catalytic domain"/>
    <property type="match status" value="1"/>
</dbReference>
<protein>
    <recommendedName>
        <fullName evidence="5">Aminopeptidase N</fullName>
        <ecNumber evidence="4">3.4.11.2</ecNumber>
    </recommendedName>
</protein>
<organism evidence="14 15">
    <name type="scientific">Patiriisocius marinistellae</name>
    <dbReference type="NCBI Taxonomy" id="2494560"/>
    <lineage>
        <taxon>Bacteria</taxon>
        <taxon>Pseudomonadati</taxon>
        <taxon>Bacteroidota</taxon>
        <taxon>Flavobacteriia</taxon>
        <taxon>Flavobacteriales</taxon>
        <taxon>Flavobacteriaceae</taxon>
        <taxon>Patiriisocius</taxon>
    </lineage>
</organism>
<dbReference type="GO" id="GO:0006508">
    <property type="term" value="P:proteolysis"/>
    <property type="evidence" value="ECO:0007669"/>
    <property type="project" value="UniProtKB-KW"/>
</dbReference>
<feature type="domain" description="Peptidase M1 membrane alanine aminopeptidase" evidence="12">
    <location>
        <begin position="189"/>
        <end position="391"/>
    </location>
</feature>
<evidence type="ECO:0000259" key="13">
    <source>
        <dbReference type="Pfam" id="PF17900"/>
    </source>
</evidence>
<dbReference type="InterPro" id="IPR042097">
    <property type="entry name" value="Aminopeptidase_N-like_N_sf"/>
</dbReference>
<dbReference type="Gene3D" id="1.10.390.10">
    <property type="entry name" value="Neutral Protease Domain 2"/>
    <property type="match status" value="1"/>
</dbReference>
<evidence type="ECO:0000256" key="7">
    <source>
        <dbReference type="ARBA" id="ARBA00022670"/>
    </source>
</evidence>
<evidence type="ECO:0000256" key="3">
    <source>
        <dbReference type="ARBA" id="ARBA00010136"/>
    </source>
</evidence>
<comment type="caution">
    <text evidence="14">The sequence shown here is derived from an EMBL/GenBank/DDBJ whole genome shotgun (WGS) entry which is preliminary data.</text>
</comment>
<dbReference type="GO" id="GO:0042277">
    <property type="term" value="F:peptide binding"/>
    <property type="evidence" value="ECO:0007669"/>
    <property type="project" value="TreeGrafter"/>
</dbReference>
<dbReference type="GO" id="GO:0070006">
    <property type="term" value="F:metalloaminopeptidase activity"/>
    <property type="evidence" value="ECO:0007669"/>
    <property type="project" value="TreeGrafter"/>
</dbReference>
<keyword evidence="7" id="KW-0645">Protease</keyword>
<evidence type="ECO:0000256" key="11">
    <source>
        <dbReference type="ARBA" id="ARBA00023049"/>
    </source>
</evidence>
<dbReference type="GO" id="GO:0016020">
    <property type="term" value="C:membrane"/>
    <property type="evidence" value="ECO:0007669"/>
    <property type="project" value="TreeGrafter"/>
</dbReference>
<dbReference type="InterPro" id="IPR001930">
    <property type="entry name" value="Peptidase_M1"/>
</dbReference>
<dbReference type="InterPro" id="IPR016024">
    <property type="entry name" value="ARM-type_fold"/>
</dbReference>
<dbReference type="InterPro" id="IPR014782">
    <property type="entry name" value="Peptidase_M1_dom"/>
</dbReference>
<dbReference type="Pfam" id="PF01433">
    <property type="entry name" value="Peptidase_M1"/>
    <property type="match status" value="1"/>
</dbReference>
<evidence type="ECO:0000256" key="2">
    <source>
        <dbReference type="ARBA" id="ARBA00001947"/>
    </source>
</evidence>
<keyword evidence="10" id="KW-0862">Zinc</keyword>
<dbReference type="PRINTS" id="PR00756">
    <property type="entry name" value="ALADIPTASE"/>
</dbReference>
<evidence type="ECO:0000256" key="6">
    <source>
        <dbReference type="ARBA" id="ARBA00022438"/>
    </source>
</evidence>
<keyword evidence="9" id="KW-0378">Hydrolase</keyword>
<dbReference type="Proteomes" id="UP000326994">
    <property type="component" value="Unassembled WGS sequence"/>
</dbReference>
<dbReference type="GO" id="GO:0043171">
    <property type="term" value="P:peptide catabolic process"/>
    <property type="evidence" value="ECO:0007669"/>
    <property type="project" value="TreeGrafter"/>
</dbReference>
<dbReference type="PANTHER" id="PTHR11533:SF174">
    <property type="entry name" value="PUROMYCIN-SENSITIVE AMINOPEPTIDASE-RELATED"/>
    <property type="match status" value="1"/>
</dbReference>
<dbReference type="CDD" id="cd09603">
    <property type="entry name" value="M1_APN_like"/>
    <property type="match status" value="1"/>
</dbReference>
<dbReference type="GO" id="GO:0005615">
    <property type="term" value="C:extracellular space"/>
    <property type="evidence" value="ECO:0007669"/>
    <property type="project" value="TreeGrafter"/>
</dbReference>
<dbReference type="Pfam" id="PF17900">
    <property type="entry name" value="Peptidase_M1_N"/>
    <property type="match status" value="1"/>
</dbReference>
<dbReference type="SUPFAM" id="SSF63737">
    <property type="entry name" value="Leukotriene A4 hydrolase N-terminal domain"/>
    <property type="match status" value="1"/>
</dbReference>
<evidence type="ECO:0000256" key="4">
    <source>
        <dbReference type="ARBA" id="ARBA00012564"/>
    </source>
</evidence>
<evidence type="ECO:0000256" key="5">
    <source>
        <dbReference type="ARBA" id="ARBA00015611"/>
    </source>
</evidence>
<name>A0A5J4FZI1_9FLAO</name>
<dbReference type="OrthoDB" id="100605at2"/>
<dbReference type="InterPro" id="IPR045357">
    <property type="entry name" value="Aminopeptidase_N-like_N"/>
</dbReference>
<dbReference type="EC" id="3.4.11.2" evidence="4"/>
<dbReference type="GO" id="GO:0005737">
    <property type="term" value="C:cytoplasm"/>
    <property type="evidence" value="ECO:0007669"/>
    <property type="project" value="TreeGrafter"/>
</dbReference>
<dbReference type="GO" id="GO:0008270">
    <property type="term" value="F:zinc ion binding"/>
    <property type="evidence" value="ECO:0007669"/>
    <property type="project" value="InterPro"/>
</dbReference>
<evidence type="ECO:0000313" key="14">
    <source>
        <dbReference type="EMBL" id="GEQ86604.1"/>
    </source>
</evidence>
<evidence type="ECO:0000259" key="12">
    <source>
        <dbReference type="Pfam" id="PF01433"/>
    </source>
</evidence>
<evidence type="ECO:0000313" key="15">
    <source>
        <dbReference type="Proteomes" id="UP000326994"/>
    </source>
</evidence>
<comment type="cofactor">
    <cofactor evidence="2">
        <name>Zn(2+)</name>
        <dbReference type="ChEBI" id="CHEBI:29105"/>
    </cofactor>
</comment>
<proteinExistence type="inferred from homology"/>
<keyword evidence="8" id="KW-0479">Metal-binding</keyword>
<dbReference type="GO" id="GO:0016285">
    <property type="term" value="F:alanyl aminopeptidase activity"/>
    <property type="evidence" value="ECO:0007669"/>
    <property type="project" value="UniProtKB-EC"/>
</dbReference>